<dbReference type="InterPro" id="IPR046373">
    <property type="entry name" value="Acyl-CoA_Oxase/DH_mid-dom_sf"/>
</dbReference>
<evidence type="ECO:0000256" key="4">
    <source>
        <dbReference type="ARBA" id="ARBA00022827"/>
    </source>
</evidence>
<dbReference type="Pfam" id="PF00441">
    <property type="entry name" value="Acyl-CoA_dh_1"/>
    <property type="match status" value="1"/>
</dbReference>
<comment type="caution">
    <text evidence="10">The sequence shown here is derived from an EMBL/GenBank/DDBJ whole genome shotgun (WGS) entry which is preliminary data.</text>
</comment>
<name>A0ABP7N780_9MICO</name>
<dbReference type="Gene3D" id="1.10.540.10">
    <property type="entry name" value="Acyl-CoA dehydrogenase/oxidase, N-terminal domain"/>
    <property type="match status" value="1"/>
</dbReference>
<dbReference type="SUPFAM" id="SSF47203">
    <property type="entry name" value="Acyl-CoA dehydrogenase C-terminal domain-like"/>
    <property type="match status" value="1"/>
</dbReference>
<dbReference type="InterPro" id="IPR006091">
    <property type="entry name" value="Acyl-CoA_Oxase/DH_mid-dom"/>
</dbReference>
<dbReference type="PANTHER" id="PTHR48083:SF2">
    <property type="entry name" value="MEDIUM-CHAIN SPECIFIC ACYL-COA DEHYDROGENASE, MITOCHONDRIAL"/>
    <property type="match status" value="1"/>
</dbReference>
<dbReference type="EMBL" id="BAABCP010000001">
    <property type="protein sequence ID" value="GAA3938329.1"/>
    <property type="molecule type" value="Genomic_DNA"/>
</dbReference>
<dbReference type="Pfam" id="PF02771">
    <property type="entry name" value="Acyl-CoA_dh_N"/>
    <property type="match status" value="1"/>
</dbReference>
<feature type="domain" description="Acyl-CoA dehydrogenase/oxidase N-terminal" evidence="9">
    <location>
        <begin position="11"/>
        <end position="119"/>
    </location>
</feature>
<dbReference type="PANTHER" id="PTHR48083">
    <property type="entry name" value="MEDIUM-CHAIN SPECIFIC ACYL-COA DEHYDROGENASE, MITOCHONDRIAL-RELATED"/>
    <property type="match status" value="1"/>
</dbReference>
<evidence type="ECO:0000256" key="6">
    <source>
        <dbReference type="RuleBase" id="RU362125"/>
    </source>
</evidence>
<gene>
    <name evidence="10" type="ORF">GCM10022383_15560</name>
</gene>
<dbReference type="PIRSF" id="PIRSF016578">
    <property type="entry name" value="HsaA"/>
    <property type="match status" value="1"/>
</dbReference>
<comment type="similarity">
    <text evidence="2 6">Belongs to the acyl-CoA dehydrogenase family.</text>
</comment>
<evidence type="ECO:0000256" key="3">
    <source>
        <dbReference type="ARBA" id="ARBA00022630"/>
    </source>
</evidence>
<accession>A0ABP7N780</accession>
<dbReference type="Gene3D" id="2.40.110.10">
    <property type="entry name" value="Butyryl-CoA Dehydrogenase, subunit A, domain 2"/>
    <property type="match status" value="1"/>
</dbReference>
<evidence type="ECO:0000259" key="8">
    <source>
        <dbReference type="Pfam" id="PF02770"/>
    </source>
</evidence>
<evidence type="ECO:0000259" key="7">
    <source>
        <dbReference type="Pfam" id="PF00441"/>
    </source>
</evidence>
<dbReference type="InterPro" id="IPR037069">
    <property type="entry name" value="AcylCoA_DH/ox_N_sf"/>
</dbReference>
<dbReference type="InterPro" id="IPR036250">
    <property type="entry name" value="AcylCo_DH-like_C"/>
</dbReference>
<reference evidence="11" key="1">
    <citation type="journal article" date="2019" name="Int. J. Syst. Evol. Microbiol.">
        <title>The Global Catalogue of Microorganisms (GCM) 10K type strain sequencing project: providing services to taxonomists for standard genome sequencing and annotation.</title>
        <authorList>
            <consortium name="The Broad Institute Genomics Platform"/>
            <consortium name="The Broad Institute Genome Sequencing Center for Infectious Disease"/>
            <person name="Wu L."/>
            <person name="Ma J."/>
        </authorList>
    </citation>
    <scope>NUCLEOTIDE SEQUENCE [LARGE SCALE GENOMIC DNA]</scope>
    <source>
        <strain evidence="11">JCM 17024</strain>
    </source>
</reference>
<keyword evidence="4 6" id="KW-0274">FAD</keyword>
<proteinExistence type="inferred from homology"/>
<keyword evidence="11" id="KW-1185">Reference proteome</keyword>
<dbReference type="Proteomes" id="UP001501591">
    <property type="component" value="Unassembled WGS sequence"/>
</dbReference>
<dbReference type="InterPro" id="IPR009075">
    <property type="entry name" value="AcylCo_DH/oxidase_C"/>
</dbReference>
<dbReference type="CDD" id="cd00567">
    <property type="entry name" value="ACAD"/>
    <property type="match status" value="1"/>
</dbReference>
<evidence type="ECO:0000256" key="5">
    <source>
        <dbReference type="ARBA" id="ARBA00023002"/>
    </source>
</evidence>
<protein>
    <submittedName>
        <fullName evidence="10">Acyl-CoA dehydrogenase family protein</fullName>
    </submittedName>
</protein>
<evidence type="ECO:0000259" key="9">
    <source>
        <dbReference type="Pfam" id="PF02771"/>
    </source>
</evidence>
<keyword evidence="5 6" id="KW-0560">Oxidoreductase</keyword>
<comment type="cofactor">
    <cofactor evidence="1 6">
        <name>FAD</name>
        <dbReference type="ChEBI" id="CHEBI:57692"/>
    </cofactor>
</comment>
<sequence>MDEPALRLSVTHQEIRERARVLAREVEPFAAAADEAVDVHAETADALRRSGLAAYVVPSAFGGAEPAPDPLSIAIIREQCMAVSAHLDSLFGMQGVGSYALSMGGADELRREWLPKVAALDAIPAIALTEPEVGSDLRAITTTLLDEGDVLRISGRKSFITNAPVADFVCVLAREGDGYSMALVPAGAAGMTVRSGPDLIAPHIIGEIDFEDVRVPAGHRLGKPGGAFSLMLQTLAVFRVSVAGSAVGLAQAALDEAVRHATGREQFGKPLMSLGSVSQSLALSWAEIEAARALTYRAAALAASDPLAHIAETSMAKVIATETAGRVVDRAVQAMGRFGLVRGSRIERLYRNARPLRVYEGSTEVLLDSLARSLAKRSATS</sequence>
<dbReference type="InterPro" id="IPR013786">
    <property type="entry name" value="AcylCoA_DH/ox_N"/>
</dbReference>
<evidence type="ECO:0000256" key="1">
    <source>
        <dbReference type="ARBA" id="ARBA00001974"/>
    </source>
</evidence>
<dbReference type="Gene3D" id="1.20.140.10">
    <property type="entry name" value="Butyryl-CoA Dehydrogenase, subunit A, domain 3"/>
    <property type="match status" value="1"/>
</dbReference>
<feature type="domain" description="Acyl-CoA oxidase/dehydrogenase middle" evidence="8">
    <location>
        <begin position="125"/>
        <end position="213"/>
    </location>
</feature>
<evidence type="ECO:0000313" key="11">
    <source>
        <dbReference type="Proteomes" id="UP001501591"/>
    </source>
</evidence>
<dbReference type="Pfam" id="PF02770">
    <property type="entry name" value="Acyl-CoA_dh_M"/>
    <property type="match status" value="1"/>
</dbReference>
<keyword evidence="3 6" id="KW-0285">Flavoprotein</keyword>
<dbReference type="SUPFAM" id="SSF56645">
    <property type="entry name" value="Acyl-CoA dehydrogenase NM domain-like"/>
    <property type="match status" value="1"/>
</dbReference>
<evidence type="ECO:0000256" key="2">
    <source>
        <dbReference type="ARBA" id="ARBA00009347"/>
    </source>
</evidence>
<organism evidence="10 11">
    <name type="scientific">Microbacterium soli</name>
    <dbReference type="NCBI Taxonomy" id="446075"/>
    <lineage>
        <taxon>Bacteria</taxon>
        <taxon>Bacillati</taxon>
        <taxon>Actinomycetota</taxon>
        <taxon>Actinomycetes</taxon>
        <taxon>Micrococcales</taxon>
        <taxon>Microbacteriaceae</taxon>
        <taxon>Microbacterium</taxon>
    </lineage>
</organism>
<dbReference type="InterPro" id="IPR050741">
    <property type="entry name" value="Acyl-CoA_dehydrogenase"/>
</dbReference>
<dbReference type="RefSeq" id="WP_344818971.1">
    <property type="nucleotide sequence ID" value="NZ_BAABCP010000001.1"/>
</dbReference>
<feature type="domain" description="Acyl-CoA dehydrogenase/oxidase C-terminal" evidence="7">
    <location>
        <begin position="228"/>
        <end position="374"/>
    </location>
</feature>
<evidence type="ECO:0000313" key="10">
    <source>
        <dbReference type="EMBL" id="GAA3938329.1"/>
    </source>
</evidence>
<dbReference type="InterPro" id="IPR009100">
    <property type="entry name" value="AcylCoA_DH/oxidase_NM_dom_sf"/>
</dbReference>